<sequence>MEDLDHDEDQPMLPSVWLEKVLSGLSRADANVAPHYVTLPRVNWQNEQQQQQQQQRKRPVFPGLGLKSRSKSKLPKDGDKSIASTPTSSSSSIMQPKTKDDLAVPNSKNLSRRGSACELALGDDVRGLFQQNRPKTLSSAVISSSIVPTRESLRNVRQRSLDSSGSIYYRVFFSFANPLQNKDIELFFIATDPDNASTTVCYY</sequence>
<dbReference type="AlphaFoldDB" id="A0A9P6TWR1"/>
<evidence type="ECO:0000313" key="3">
    <source>
        <dbReference type="Proteomes" id="UP000726737"/>
    </source>
</evidence>
<protein>
    <submittedName>
        <fullName evidence="2">Uncharacterized protein</fullName>
    </submittedName>
</protein>
<feature type="region of interest" description="Disordered" evidence="1">
    <location>
        <begin position="45"/>
        <end position="109"/>
    </location>
</feature>
<feature type="compositionally biased region" description="Low complexity" evidence="1">
    <location>
        <begin position="81"/>
        <end position="93"/>
    </location>
</feature>
<reference evidence="2" key="1">
    <citation type="journal article" date="2020" name="Fungal Divers.">
        <title>Resolving the Mortierellaceae phylogeny through synthesis of multi-gene phylogenetics and phylogenomics.</title>
        <authorList>
            <person name="Vandepol N."/>
            <person name="Liber J."/>
            <person name="Desiro A."/>
            <person name="Na H."/>
            <person name="Kennedy M."/>
            <person name="Barry K."/>
            <person name="Grigoriev I.V."/>
            <person name="Miller A.N."/>
            <person name="O'Donnell K."/>
            <person name="Stajich J.E."/>
            <person name="Bonito G."/>
        </authorList>
    </citation>
    <scope>NUCLEOTIDE SEQUENCE</scope>
    <source>
        <strain evidence="2">KOD948</strain>
    </source>
</reference>
<comment type="caution">
    <text evidence="2">The sequence shown here is derived from an EMBL/GenBank/DDBJ whole genome shotgun (WGS) entry which is preliminary data.</text>
</comment>
<accession>A0A9P6TWR1</accession>
<dbReference type="OrthoDB" id="2448351at2759"/>
<evidence type="ECO:0000256" key="1">
    <source>
        <dbReference type="SAM" id="MobiDB-lite"/>
    </source>
</evidence>
<proteinExistence type="predicted"/>
<evidence type="ECO:0000313" key="2">
    <source>
        <dbReference type="EMBL" id="KAG0249506.1"/>
    </source>
</evidence>
<gene>
    <name evidence="2" type="ORF">BG011_009228</name>
</gene>
<dbReference type="EMBL" id="JAAAJA010000809">
    <property type="protein sequence ID" value="KAG0249506.1"/>
    <property type="molecule type" value="Genomic_DNA"/>
</dbReference>
<keyword evidence="3" id="KW-1185">Reference proteome</keyword>
<name>A0A9P6TWR1_9FUNG</name>
<organism evidence="2 3">
    <name type="scientific">Mortierella polycephala</name>
    <dbReference type="NCBI Taxonomy" id="41804"/>
    <lineage>
        <taxon>Eukaryota</taxon>
        <taxon>Fungi</taxon>
        <taxon>Fungi incertae sedis</taxon>
        <taxon>Mucoromycota</taxon>
        <taxon>Mortierellomycotina</taxon>
        <taxon>Mortierellomycetes</taxon>
        <taxon>Mortierellales</taxon>
        <taxon>Mortierellaceae</taxon>
        <taxon>Mortierella</taxon>
    </lineage>
</organism>
<dbReference type="Proteomes" id="UP000726737">
    <property type="component" value="Unassembled WGS sequence"/>
</dbReference>